<dbReference type="InterPro" id="IPR002110">
    <property type="entry name" value="Ankyrin_rpt"/>
</dbReference>
<evidence type="ECO:0000259" key="3">
    <source>
        <dbReference type="Pfam" id="PF22939"/>
    </source>
</evidence>
<dbReference type="Gene3D" id="3.40.50.300">
    <property type="entry name" value="P-loop containing nucleotide triphosphate hydrolases"/>
    <property type="match status" value="1"/>
</dbReference>
<dbReference type="EMBL" id="KN714730">
    <property type="protein sequence ID" value="KUI59426.1"/>
    <property type="molecule type" value="Genomic_DNA"/>
</dbReference>
<feature type="repeat" description="ANK" evidence="2">
    <location>
        <begin position="640"/>
        <end position="673"/>
    </location>
</feature>
<dbReference type="Pfam" id="PF12796">
    <property type="entry name" value="Ank_2"/>
    <property type="match status" value="1"/>
</dbReference>
<feature type="domain" description="GPI inositol-deacylase winged helix" evidence="3">
    <location>
        <begin position="433"/>
        <end position="507"/>
    </location>
</feature>
<feature type="repeat" description="ANK" evidence="2">
    <location>
        <begin position="605"/>
        <end position="638"/>
    </location>
</feature>
<evidence type="ECO:0000313" key="6">
    <source>
        <dbReference type="Proteomes" id="UP000078576"/>
    </source>
</evidence>
<evidence type="ECO:0000256" key="1">
    <source>
        <dbReference type="ARBA" id="ARBA00022737"/>
    </source>
</evidence>
<proteinExistence type="predicted"/>
<dbReference type="PROSITE" id="PS50297">
    <property type="entry name" value="ANK_REP_REGION"/>
    <property type="match status" value="2"/>
</dbReference>
<dbReference type="SMART" id="SM00248">
    <property type="entry name" value="ANK"/>
    <property type="match status" value="4"/>
</dbReference>
<dbReference type="PANTHER" id="PTHR10039">
    <property type="entry name" value="AMELOGENIN"/>
    <property type="match status" value="1"/>
</dbReference>
<feature type="repeat" description="ANK" evidence="2">
    <location>
        <begin position="709"/>
        <end position="738"/>
    </location>
</feature>
<dbReference type="SUPFAM" id="SSF52540">
    <property type="entry name" value="P-loop containing nucleoside triphosphate hydrolases"/>
    <property type="match status" value="1"/>
</dbReference>
<feature type="repeat" description="ANK" evidence="2">
    <location>
        <begin position="674"/>
        <end position="698"/>
    </location>
</feature>
<dbReference type="InterPro" id="IPR027417">
    <property type="entry name" value="P-loop_NTPase"/>
</dbReference>
<dbReference type="Pfam" id="PF00023">
    <property type="entry name" value="Ank"/>
    <property type="match status" value="1"/>
</dbReference>
<keyword evidence="1" id="KW-0677">Repeat</keyword>
<dbReference type="InterPro" id="IPR036770">
    <property type="entry name" value="Ankyrin_rpt-contain_sf"/>
</dbReference>
<keyword evidence="6" id="KW-1185">Reference proteome</keyword>
<dbReference type="OrthoDB" id="1577640at2759"/>
<dbReference type="InterPro" id="IPR054471">
    <property type="entry name" value="GPIID_WHD"/>
</dbReference>
<dbReference type="Gene3D" id="1.25.40.20">
    <property type="entry name" value="Ankyrin repeat-containing domain"/>
    <property type="match status" value="2"/>
</dbReference>
<reference evidence="6" key="1">
    <citation type="submission" date="2014-12" db="EMBL/GenBank/DDBJ databases">
        <title>Genome Sequence of Valsa Canker Pathogens Uncovers a Specific Adaption of Colonization on Woody Bark.</title>
        <authorList>
            <person name="Yin Z."/>
            <person name="Liu H."/>
            <person name="Gao X."/>
            <person name="Li Z."/>
            <person name="Song N."/>
            <person name="Ke X."/>
            <person name="Dai Q."/>
            <person name="Wu Y."/>
            <person name="Sun Y."/>
            <person name="Xu J.-R."/>
            <person name="Kang Z.K."/>
            <person name="Wang L."/>
            <person name="Huang L."/>
        </authorList>
    </citation>
    <scope>NUCLEOTIDE SEQUENCE [LARGE SCALE GENOMIC DNA]</scope>
    <source>
        <strain evidence="6">SXYL134</strain>
    </source>
</reference>
<organism evidence="5 6">
    <name type="scientific">Cytospora mali</name>
    <name type="common">Apple Valsa canker fungus</name>
    <name type="synonym">Valsa mali</name>
    <dbReference type="NCBI Taxonomy" id="578113"/>
    <lineage>
        <taxon>Eukaryota</taxon>
        <taxon>Fungi</taxon>
        <taxon>Dikarya</taxon>
        <taxon>Ascomycota</taxon>
        <taxon>Pezizomycotina</taxon>
        <taxon>Sordariomycetes</taxon>
        <taxon>Sordariomycetidae</taxon>
        <taxon>Diaporthales</taxon>
        <taxon>Cytosporaceae</taxon>
        <taxon>Cytospora</taxon>
    </lineage>
</organism>
<accession>A0A194V6G6</accession>
<feature type="domain" description="Nephrocystin 3-like N-terminal" evidence="4">
    <location>
        <begin position="156"/>
        <end position="319"/>
    </location>
</feature>
<protein>
    <submittedName>
        <fullName evidence="5">Protein TANC1</fullName>
    </submittedName>
</protein>
<sequence length="738" mass="83010">MSFGFGIGDFIAVAELAHKIRKVFVGAPSEFQAISDEVRSLSIILQDIEVSLVDYDLDCQQHTLLKEIQTSCEYVLKSLEKKIDKYQELEHRSGSLRKGAKRIWKRLSWEPEDTNRGVDQLARRADDQEQLDILNWLTPINYALQQSDFISRQQPGTGQWLLNSDEYQTWAQTPNETLFCPGMPGAGKTILTAIVTDNLIKRFSRDSDVGIAYVYCNFNRKAEQKADDLLASLLKQLSKSIPHLPESVTTLYKDHKDGRPSLDEISKALWSVTAMYSRVFILVDALDECSISDGCRTRFLDEIFAVQAELRANVFATSRHIPEITKRFEGSISLEIRASKEDVQRYLDSRMSELPEFTSERLGLQEEVRNSIVQSVHGMFLLARLYFDSVINKTSPKAIRNALKELPKGSEVYDHAYHSVMKRIEGQDPDNANVAKQALSWIFFAERPLSTTELQHALAVEPGESLLDEDNLSQVKTLVSLCAGLVMIDEESGIIRLVHYTTQEYFERTHNTWFPEAQSDITIRCVTYLSFDTFQSGYCTRKEELQERLRSNPPYSYAAENWGYHALNASPTSLQAVEGFLRDTPKEVISALLQDNPEVDIKDDYGRTPLSWAACAGQEATVEQLLATGKVDVNSEDRRWGRTPLCWAARAGQVAVVQQLLATGKVDINSKDKDGQTPLSIAVITGHEHIVQQILATGKVGIDSEVDYFGGTPLSRAILMGHEAIVRQLLLSGKANLD</sequence>
<dbReference type="AlphaFoldDB" id="A0A194V6G6"/>
<dbReference type="STRING" id="694573.A0A194V6G6"/>
<dbReference type="Pfam" id="PF22939">
    <property type="entry name" value="WHD_GPIID"/>
    <property type="match status" value="1"/>
</dbReference>
<dbReference type="PANTHER" id="PTHR10039:SF15">
    <property type="entry name" value="NACHT DOMAIN-CONTAINING PROTEIN"/>
    <property type="match status" value="1"/>
</dbReference>
<evidence type="ECO:0000256" key="2">
    <source>
        <dbReference type="PROSITE-ProRule" id="PRU00023"/>
    </source>
</evidence>
<evidence type="ECO:0000313" key="5">
    <source>
        <dbReference type="EMBL" id="KUI59426.1"/>
    </source>
</evidence>
<keyword evidence="2" id="KW-0040">ANK repeat</keyword>
<dbReference type="Proteomes" id="UP000078576">
    <property type="component" value="Unassembled WGS sequence"/>
</dbReference>
<evidence type="ECO:0000259" key="4">
    <source>
        <dbReference type="Pfam" id="PF24883"/>
    </source>
</evidence>
<dbReference type="InterPro" id="IPR056884">
    <property type="entry name" value="NPHP3-like_N"/>
</dbReference>
<dbReference type="PROSITE" id="PS50088">
    <property type="entry name" value="ANK_REPEAT"/>
    <property type="match status" value="4"/>
</dbReference>
<gene>
    <name evidence="5" type="ORF">VP1G_06678</name>
</gene>
<dbReference type="Pfam" id="PF24883">
    <property type="entry name" value="NPHP3_N"/>
    <property type="match status" value="1"/>
</dbReference>
<dbReference type="SUPFAM" id="SSF48403">
    <property type="entry name" value="Ankyrin repeat"/>
    <property type="match status" value="1"/>
</dbReference>
<name>A0A194V6G6_CYTMA</name>